<evidence type="ECO:0000313" key="4">
    <source>
        <dbReference type="Proteomes" id="UP000044806"/>
    </source>
</evidence>
<gene>
    <name evidence="1" type="ORF">ERS013165_01880</name>
    <name evidence="2" type="ORF">ERS013200_00592</name>
</gene>
<protein>
    <submittedName>
        <fullName evidence="1">Uncharacterized protein</fullName>
    </submittedName>
</protein>
<evidence type="ECO:0000313" key="2">
    <source>
        <dbReference type="EMBL" id="CSC12396.1"/>
    </source>
</evidence>
<dbReference type="EMBL" id="CWOW01000008">
    <property type="protein sequence ID" value="CSA55555.1"/>
    <property type="molecule type" value="Genomic_DNA"/>
</dbReference>
<dbReference type="Proteomes" id="UP000041770">
    <property type="component" value="Unassembled WGS sequence"/>
</dbReference>
<dbReference type="Proteomes" id="UP000044806">
    <property type="component" value="Unassembled WGS sequence"/>
</dbReference>
<organism evidence="1 4">
    <name type="scientific">Vibrio cholerae</name>
    <dbReference type="NCBI Taxonomy" id="666"/>
    <lineage>
        <taxon>Bacteria</taxon>
        <taxon>Pseudomonadati</taxon>
        <taxon>Pseudomonadota</taxon>
        <taxon>Gammaproteobacteria</taxon>
        <taxon>Vibrionales</taxon>
        <taxon>Vibrionaceae</taxon>
        <taxon>Vibrio</taxon>
    </lineage>
</organism>
<name>A0A655S8G3_VIBCL</name>
<sequence>MTCCIVSDRFDGVLTQSYRSPSQLIWSLSNTANRFAIHQKLNCGEIIIFVCRIRSQCGDFAQEYALSVTWIGQLNHRCNGYFWLNRWINFFGFDGNTYRLLFQQTRSIFHDGFDGVSPLTSRSPASLKWRLLKQRNLLTIHQERDSFYCCVGCSNVSHNRNGLAFNELCTLNG</sequence>
<dbReference type="EMBL" id="CWQY01000003">
    <property type="protein sequence ID" value="CSC12396.1"/>
    <property type="molecule type" value="Genomic_DNA"/>
</dbReference>
<accession>A0A655S8G3</accession>
<reference evidence="3 4" key="1">
    <citation type="submission" date="2015-07" db="EMBL/GenBank/DDBJ databases">
        <authorList>
            <consortium name="Pathogen Informatics"/>
        </authorList>
    </citation>
    <scope>NUCLEOTIDE SEQUENCE [LARGE SCALE GENOMIC DNA]</scope>
    <source>
        <strain evidence="2 3">A316</strain>
        <strain evidence="1 4">A51</strain>
    </source>
</reference>
<proteinExistence type="predicted"/>
<dbReference type="AlphaFoldDB" id="A0A655S8G3"/>
<evidence type="ECO:0000313" key="3">
    <source>
        <dbReference type="Proteomes" id="UP000041770"/>
    </source>
</evidence>
<evidence type="ECO:0000313" key="1">
    <source>
        <dbReference type="EMBL" id="CSA55555.1"/>
    </source>
</evidence>